<evidence type="ECO:0000313" key="3">
    <source>
        <dbReference type="Proteomes" id="UP001175228"/>
    </source>
</evidence>
<comment type="caution">
    <text evidence="2">The sequence shown here is derived from an EMBL/GenBank/DDBJ whole genome shotgun (WGS) entry which is preliminary data.</text>
</comment>
<evidence type="ECO:0000313" key="2">
    <source>
        <dbReference type="EMBL" id="KAK0506700.1"/>
    </source>
</evidence>
<dbReference type="InterPro" id="IPR014001">
    <property type="entry name" value="Helicase_ATP-bd"/>
</dbReference>
<dbReference type="InterPro" id="IPR011545">
    <property type="entry name" value="DEAD/DEAH_box_helicase_dom"/>
</dbReference>
<dbReference type="GO" id="GO:0005524">
    <property type="term" value="F:ATP binding"/>
    <property type="evidence" value="ECO:0007669"/>
    <property type="project" value="InterPro"/>
</dbReference>
<dbReference type="InterPro" id="IPR027417">
    <property type="entry name" value="P-loop_NTPase"/>
</dbReference>
<accession>A0AA39V5N1</accession>
<dbReference type="Gene3D" id="3.40.50.300">
    <property type="entry name" value="P-loop containing nucleotide triphosphate hydrolases"/>
    <property type="match status" value="1"/>
</dbReference>
<dbReference type="Pfam" id="PF00270">
    <property type="entry name" value="DEAD"/>
    <property type="match status" value="1"/>
</dbReference>
<dbReference type="Proteomes" id="UP001175228">
    <property type="component" value="Unassembled WGS sequence"/>
</dbReference>
<dbReference type="EMBL" id="JAUEPU010000001">
    <property type="protein sequence ID" value="KAK0506700.1"/>
    <property type="molecule type" value="Genomic_DNA"/>
</dbReference>
<name>A0AA39V5N1_9AGAR</name>
<dbReference type="PROSITE" id="PS51192">
    <property type="entry name" value="HELICASE_ATP_BIND_1"/>
    <property type="match status" value="1"/>
</dbReference>
<reference evidence="2" key="1">
    <citation type="submission" date="2023-06" db="EMBL/GenBank/DDBJ databases">
        <authorList>
            <consortium name="Lawrence Berkeley National Laboratory"/>
            <person name="Ahrendt S."/>
            <person name="Sahu N."/>
            <person name="Indic B."/>
            <person name="Wong-Bajracharya J."/>
            <person name="Merenyi Z."/>
            <person name="Ke H.-M."/>
            <person name="Monk M."/>
            <person name="Kocsube S."/>
            <person name="Drula E."/>
            <person name="Lipzen A."/>
            <person name="Balint B."/>
            <person name="Henrissat B."/>
            <person name="Andreopoulos B."/>
            <person name="Martin F.M."/>
            <person name="Harder C.B."/>
            <person name="Rigling D."/>
            <person name="Ford K.L."/>
            <person name="Foster G.D."/>
            <person name="Pangilinan J."/>
            <person name="Papanicolaou A."/>
            <person name="Barry K."/>
            <person name="LaButti K."/>
            <person name="Viragh M."/>
            <person name="Koriabine M."/>
            <person name="Yan M."/>
            <person name="Riley R."/>
            <person name="Champramary S."/>
            <person name="Plett K.L."/>
            <person name="Tsai I.J."/>
            <person name="Slot J."/>
            <person name="Sipos G."/>
            <person name="Plett J."/>
            <person name="Nagy L.G."/>
            <person name="Grigoriev I.V."/>
        </authorList>
    </citation>
    <scope>NUCLEOTIDE SEQUENCE</scope>
    <source>
        <strain evidence="2">HWK02</strain>
    </source>
</reference>
<dbReference type="GO" id="GO:0003676">
    <property type="term" value="F:nucleic acid binding"/>
    <property type="evidence" value="ECO:0007669"/>
    <property type="project" value="InterPro"/>
</dbReference>
<protein>
    <recommendedName>
        <fullName evidence="1">Helicase ATP-binding domain-containing protein</fullName>
    </recommendedName>
</protein>
<dbReference type="SUPFAM" id="SSF52540">
    <property type="entry name" value="P-loop containing nucleoside triphosphate hydrolases"/>
    <property type="match status" value="1"/>
</dbReference>
<organism evidence="2 3">
    <name type="scientific">Armillaria luteobubalina</name>
    <dbReference type="NCBI Taxonomy" id="153913"/>
    <lineage>
        <taxon>Eukaryota</taxon>
        <taxon>Fungi</taxon>
        <taxon>Dikarya</taxon>
        <taxon>Basidiomycota</taxon>
        <taxon>Agaricomycotina</taxon>
        <taxon>Agaricomycetes</taxon>
        <taxon>Agaricomycetidae</taxon>
        <taxon>Agaricales</taxon>
        <taxon>Marasmiineae</taxon>
        <taxon>Physalacriaceae</taxon>
        <taxon>Armillaria</taxon>
    </lineage>
</organism>
<feature type="domain" description="Helicase ATP-binding" evidence="1">
    <location>
        <begin position="39"/>
        <end position="156"/>
    </location>
</feature>
<dbReference type="AlphaFoldDB" id="A0AA39V5N1"/>
<keyword evidence="3" id="KW-1185">Reference proteome</keyword>
<gene>
    <name evidence="2" type="ORF">EDD18DRAFT_42109</name>
</gene>
<sequence length="156" mass="17126">MTRALSWNDLEGTQAIKDVVAKRIPSWKDGLRPFQEQPIIHILKGKDVLLCNATGDGKPALFTVPILCHLEISDFPEAYPSLPAKSRPVGLIVTPTKELAGNIVTQLSEYGIVTLSYCHETLTAARKSGRNLTKEIAACKMYQVICVDPEHILGSE</sequence>
<proteinExistence type="predicted"/>
<evidence type="ECO:0000259" key="1">
    <source>
        <dbReference type="PROSITE" id="PS51192"/>
    </source>
</evidence>